<sequence length="237" mass="27285">MKRLFYKNILISRCLSITAFILSLCFSFQLPVYGNEIEIPSADHEIENKVPFETVKKVARLKAEILWGEVVSGPIMPFSDIDGKLTAYLFMFYTGDGQFPSIQEISKKITETTSKKSQLQNAEENWQQDFGYIVLAATYDQIPIIEYANHLSQYYLCYEKAKVIARLKLGNVHPRLIHIYYGGPLEQWFEFVGGGKTILIDAFTMMPYVKEQLVKVRDRSDGVENDIKGRVEKAWMI</sequence>
<evidence type="ECO:0000313" key="1">
    <source>
        <dbReference type="EMBL" id="KPJ71250.1"/>
    </source>
</evidence>
<dbReference type="AlphaFoldDB" id="A0A0S7Y907"/>
<organism evidence="1 2">
    <name type="scientific">candidate division TA06 bacterium DG_78</name>
    <dbReference type="NCBI Taxonomy" id="1703772"/>
    <lineage>
        <taxon>Bacteria</taxon>
        <taxon>Bacteria division TA06</taxon>
    </lineage>
</organism>
<evidence type="ECO:0000313" key="2">
    <source>
        <dbReference type="Proteomes" id="UP000051012"/>
    </source>
</evidence>
<comment type="caution">
    <text evidence="1">The sequence shown here is derived from an EMBL/GenBank/DDBJ whole genome shotgun (WGS) entry which is preliminary data.</text>
</comment>
<gene>
    <name evidence="1" type="ORF">AMJ52_08770</name>
</gene>
<name>A0A0S7Y907_UNCT6</name>
<reference evidence="1 2" key="1">
    <citation type="journal article" date="2015" name="Microbiome">
        <title>Genomic resolution of linkages in carbon, nitrogen, and sulfur cycling among widespread estuary sediment bacteria.</title>
        <authorList>
            <person name="Baker B.J."/>
            <person name="Lazar C.S."/>
            <person name="Teske A.P."/>
            <person name="Dick G.J."/>
        </authorList>
    </citation>
    <scope>NUCLEOTIDE SEQUENCE [LARGE SCALE GENOMIC DNA]</scope>
    <source>
        <strain evidence="1">DG_78</strain>
    </source>
</reference>
<proteinExistence type="predicted"/>
<feature type="non-terminal residue" evidence="1">
    <location>
        <position position="237"/>
    </location>
</feature>
<protein>
    <submittedName>
        <fullName evidence="1">Uncharacterized protein</fullName>
    </submittedName>
</protein>
<accession>A0A0S7Y907</accession>
<dbReference type="EMBL" id="LJNI01000131">
    <property type="protein sequence ID" value="KPJ71250.1"/>
    <property type="molecule type" value="Genomic_DNA"/>
</dbReference>
<dbReference type="Proteomes" id="UP000051012">
    <property type="component" value="Unassembled WGS sequence"/>
</dbReference>